<feature type="compositionally biased region" description="Polar residues" evidence="1">
    <location>
        <begin position="1"/>
        <end position="23"/>
    </location>
</feature>
<feature type="compositionally biased region" description="Polar residues" evidence="1">
    <location>
        <begin position="221"/>
        <end position="232"/>
    </location>
</feature>
<evidence type="ECO:0000313" key="3">
    <source>
        <dbReference type="Proteomes" id="UP000001861"/>
    </source>
</evidence>
<comment type="caution">
    <text evidence="2">The sequence shown here is derived from an EMBL/GenBank/DDBJ whole genome shotgun (WGS) entry which is preliminary data.</text>
</comment>
<accession>A8P2I6</accession>
<name>A8P2I6_COPC7</name>
<keyword evidence="3" id="KW-1185">Reference proteome</keyword>
<feature type="region of interest" description="Disordered" evidence="1">
    <location>
        <begin position="221"/>
        <end position="287"/>
    </location>
</feature>
<dbReference type="Proteomes" id="UP000001861">
    <property type="component" value="Unassembled WGS sequence"/>
</dbReference>
<protein>
    <submittedName>
        <fullName evidence="2">Uncharacterized protein</fullName>
    </submittedName>
</protein>
<dbReference type="RefSeq" id="XP_001838330.2">
    <property type="nucleotide sequence ID" value="XM_001838278.2"/>
</dbReference>
<evidence type="ECO:0000256" key="1">
    <source>
        <dbReference type="SAM" id="MobiDB-lite"/>
    </source>
</evidence>
<reference evidence="2 3" key="1">
    <citation type="journal article" date="2010" name="Proc. Natl. Acad. Sci. U.S.A.">
        <title>Insights into evolution of multicellular fungi from the assembled chromosomes of the mushroom Coprinopsis cinerea (Coprinus cinereus).</title>
        <authorList>
            <person name="Stajich J.E."/>
            <person name="Wilke S.K."/>
            <person name="Ahren D."/>
            <person name="Au C.H."/>
            <person name="Birren B.W."/>
            <person name="Borodovsky M."/>
            <person name="Burns C."/>
            <person name="Canback B."/>
            <person name="Casselton L.A."/>
            <person name="Cheng C.K."/>
            <person name="Deng J."/>
            <person name="Dietrich F.S."/>
            <person name="Fargo D.C."/>
            <person name="Farman M.L."/>
            <person name="Gathman A.C."/>
            <person name="Goldberg J."/>
            <person name="Guigo R."/>
            <person name="Hoegger P.J."/>
            <person name="Hooker J.B."/>
            <person name="Huggins A."/>
            <person name="James T.Y."/>
            <person name="Kamada T."/>
            <person name="Kilaru S."/>
            <person name="Kodira C."/>
            <person name="Kues U."/>
            <person name="Kupfer D."/>
            <person name="Kwan H.S."/>
            <person name="Lomsadze A."/>
            <person name="Li W."/>
            <person name="Lilly W.W."/>
            <person name="Ma L.J."/>
            <person name="Mackey A.J."/>
            <person name="Manning G."/>
            <person name="Martin F."/>
            <person name="Muraguchi H."/>
            <person name="Natvig D.O."/>
            <person name="Palmerini H."/>
            <person name="Ramesh M.A."/>
            <person name="Rehmeyer C.J."/>
            <person name="Roe B.A."/>
            <person name="Shenoy N."/>
            <person name="Stanke M."/>
            <person name="Ter-Hovhannisyan V."/>
            <person name="Tunlid A."/>
            <person name="Velagapudi R."/>
            <person name="Vision T.J."/>
            <person name="Zeng Q."/>
            <person name="Zolan M.E."/>
            <person name="Pukkila P.J."/>
        </authorList>
    </citation>
    <scope>NUCLEOTIDE SEQUENCE [LARGE SCALE GENOMIC DNA]</scope>
    <source>
        <strain evidence="3">Okayama-7 / 130 / ATCC MYA-4618 / FGSC 9003</strain>
    </source>
</reference>
<dbReference type="KEGG" id="cci:CC1G_04774"/>
<proteinExistence type="predicted"/>
<evidence type="ECO:0000313" key="2">
    <source>
        <dbReference type="EMBL" id="EAU83518.2"/>
    </source>
</evidence>
<organism evidence="2 3">
    <name type="scientific">Coprinopsis cinerea (strain Okayama-7 / 130 / ATCC MYA-4618 / FGSC 9003)</name>
    <name type="common">Inky cap fungus</name>
    <name type="synonym">Hormographiella aspergillata</name>
    <dbReference type="NCBI Taxonomy" id="240176"/>
    <lineage>
        <taxon>Eukaryota</taxon>
        <taxon>Fungi</taxon>
        <taxon>Dikarya</taxon>
        <taxon>Basidiomycota</taxon>
        <taxon>Agaricomycotina</taxon>
        <taxon>Agaricomycetes</taxon>
        <taxon>Agaricomycetidae</taxon>
        <taxon>Agaricales</taxon>
        <taxon>Agaricineae</taxon>
        <taxon>Psathyrellaceae</taxon>
        <taxon>Coprinopsis</taxon>
    </lineage>
</organism>
<dbReference type="InParanoid" id="A8P2I6"/>
<feature type="region of interest" description="Disordered" evidence="1">
    <location>
        <begin position="1"/>
        <end position="36"/>
    </location>
</feature>
<gene>
    <name evidence="2" type="ORF">CC1G_04774</name>
</gene>
<dbReference type="HOGENOM" id="CLU_823907_0_0_1"/>
<dbReference type="GeneID" id="6014910"/>
<sequence length="337" mass="35127">MSESNNLHEQTQPGVSVNEQPTQADAAPKNKDDRLHLHDSVIEQTAEVYGLDYLGPGFDPSTMPPTSTGGITLHHSHIRGNAKVTGGSHYAESLGSIQAKEQAKLAAIQTQATAKVNEKWAEGLISLTAAGKMSPDELIQALAQMKQSNEGTPAFMGGMPAANGFVHPGVMAMHPGVPNGFFNPPFMAGAPAAIQYAHQHPQILNSSQVGAQGMQGLQCQTGTATPMQNSPVSGGHPNAPTTFSWSVSASSQESSHTPSNHSSPLDSSPPPYSKENSTDPKVNQDIPTHAVPNLECVGKVVQSALQRLDISDTKSGHGPSVAMGGPDVSTVAVAGRM</sequence>
<feature type="compositionally biased region" description="Low complexity" evidence="1">
    <location>
        <begin position="244"/>
        <end position="266"/>
    </location>
</feature>
<dbReference type="EMBL" id="AACS02000013">
    <property type="protein sequence ID" value="EAU83518.2"/>
    <property type="molecule type" value="Genomic_DNA"/>
</dbReference>
<dbReference type="AlphaFoldDB" id="A8P2I6"/>
<dbReference type="VEuPathDB" id="FungiDB:CC1G_04774"/>